<evidence type="ECO:0000256" key="1">
    <source>
        <dbReference type="SAM" id="MobiDB-lite"/>
    </source>
</evidence>
<dbReference type="EMBL" id="JADBEE010000001">
    <property type="protein sequence ID" value="MBE1513405.1"/>
    <property type="molecule type" value="Genomic_DNA"/>
</dbReference>
<reference evidence="2 3" key="1">
    <citation type="submission" date="2020-10" db="EMBL/GenBank/DDBJ databases">
        <title>Sequencing the genomes of 1000 actinobacteria strains.</title>
        <authorList>
            <person name="Klenk H.-P."/>
        </authorList>
    </citation>
    <scope>NUCLEOTIDE SEQUENCE [LARGE SCALE GENOMIC DNA]</scope>
    <source>
        <strain evidence="2 3">DSM 15474</strain>
    </source>
</reference>
<name>A0ABR9J324_9MICC</name>
<organism evidence="2 3">
    <name type="scientific">Nesterenkonia halotolerans</name>
    <dbReference type="NCBI Taxonomy" id="225325"/>
    <lineage>
        <taxon>Bacteria</taxon>
        <taxon>Bacillati</taxon>
        <taxon>Actinomycetota</taxon>
        <taxon>Actinomycetes</taxon>
        <taxon>Micrococcales</taxon>
        <taxon>Micrococcaceae</taxon>
        <taxon>Nesterenkonia</taxon>
    </lineage>
</organism>
<sequence length="126" mass="13938">MTDTDHPSNQRATPAAQGAELSQDTRDLVLSLLQQQQALLQELRWAYDQLERVQEVDLAQLRARVTELEEGGSSLSSALPTPLSLSTSARKKLQFSVQHPDRAVRAAGRKLRRPLGQVARKAGISR</sequence>
<protein>
    <submittedName>
        <fullName evidence="2">Small-conductance mechanosensitive channel</fullName>
    </submittedName>
</protein>
<evidence type="ECO:0000313" key="3">
    <source>
        <dbReference type="Proteomes" id="UP000636579"/>
    </source>
</evidence>
<dbReference type="Proteomes" id="UP000636579">
    <property type="component" value="Unassembled WGS sequence"/>
</dbReference>
<evidence type="ECO:0000313" key="2">
    <source>
        <dbReference type="EMBL" id="MBE1513405.1"/>
    </source>
</evidence>
<accession>A0ABR9J324</accession>
<comment type="caution">
    <text evidence="2">The sequence shown here is derived from an EMBL/GenBank/DDBJ whole genome shotgun (WGS) entry which is preliminary data.</text>
</comment>
<keyword evidence="3" id="KW-1185">Reference proteome</keyword>
<proteinExistence type="predicted"/>
<gene>
    <name evidence="2" type="ORF">H4W26_000160</name>
</gene>
<dbReference type="RefSeq" id="WP_192590302.1">
    <property type="nucleotide sequence ID" value="NZ_JADBEE010000001.1"/>
</dbReference>
<feature type="region of interest" description="Disordered" evidence="1">
    <location>
        <begin position="1"/>
        <end position="21"/>
    </location>
</feature>